<comment type="caution">
    <text evidence="2">The sequence shown here is derived from an EMBL/GenBank/DDBJ whole genome shotgun (WGS) entry which is preliminary data.</text>
</comment>
<dbReference type="AlphaFoldDB" id="A0A2T6BDW0"/>
<accession>A0A2T6BDW0</accession>
<dbReference type="Proteomes" id="UP000243978">
    <property type="component" value="Unassembled WGS sequence"/>
</dbReference>
<organism evidence="2 3">
    <name type="scientific">Litoreibacter ponti</name>
    <dbReference type="NCBI Taxonomy" id="1510457"/>
    <lineage>
        <taxon>Bacteria</taxon>
        <taxon>Pseudomonadati</taxon>
        <taxon>Pseudomonadota</taxon>
        <taxon>Alphaproteobacteria</taxon>
        <taxon>Rhodobacterales</taxon>
        <taxon>Roseobacteraceae</taxon>
        <taxon>Litoreibacter</taxon>
    </lineage>
</organism>
<evidence type="ECO:0000313" key="2">
    <source>
        <dbReference type="EMBL" id="PTX54261.1"/>
    </source>
</evidence>
<dbReference type="EMBL" id="QBKS01000002">
    <property type="protein sequence ID" value="PTX54261.1"/>
    <property type="molecule type" value="Genomic_DNA"/>
</dbReference>
<dbReference type="OrthoDB" id="5198105at2"/>
<keyword evidence="1" id="KW-1133">Transmembrane helix</keyword>
<keyword evidence="1" id="KW-0812">Transmembrane</keyword>
<reference evidence="2 3" key="1">
    <citation type="submission" date="2018-04" db="EMBL/GenBank/DDBJ databases">
        <title>Genomic Encyclopedia of Archaeal and Bacterial Type Strains, Phase II (KMG-II): from individual species to whole genera.</title>
        <authorList>
            <person name="Goeker M."/>
        </authorList>
    </citation>
    <scope>NUCLEOTIDE SEQUENCE [LARGE SCALE GENOMIC DNA]</scope>
    <source>
        <strain evidence="2 3">DSM 100977</strain>
    </source>
</reference>
<feature type="transmembrane region" description="Helical" evidence="1">
    <location>
        <begin position="71"/>
        <end position="90"/>
    </location>
</feature>
<gene>
    <name evidence="2" type="ORF">C8N43_3074</name>
</gene>
<keyword evidence="1" id="KW-0472">Membrane</keyword>
<feature type="transmembrane region" description="Helical" evidence="1">
    <location>
        <begin position="97"/>
        <end position="115"/>
    </location>
</feature>
<protein>
    <recommendedName>
        <fullName evidence="4">DUF1772 domain-containing protein</fullName>
    </recommendedName>
</protein>
<dbReference type="RefSeq" id="WP_146174234.1">
    <property type="nucleotide sequence ID" value="NZ_QBKS01000002.1"/>
</dbReference>
<evidence type="ECO:0000256" key="1">
    <source>
        <dbReference type="SAM" id="Phobius"/>
    </source>
</evidence>
<evidence type="ECO:0000313" key="3">
    <source>
        <dbReference type="Proteomes" id="UP000243978"/>
    </source>
</evidence>
<keyword evidence="3" id="KW-1185">Reference proteome</keyword>
<name>A0A2T6BDW0_9RHOB</name>
<proteinExistence type="predicted"/>
<sequence length="169" mass="17642">MPTAPKPLLWTWAALTAALYAVLAYGSYVTLPSHAGGMLGFDMRPLGMGGAEGVAYLDALTPAGRLYYTNWLKPLDTVFLIALALLILGAASRVRGVVGLVAAGAALAYAAFDLIENQAVTALMVPRVETGYAEFIDGFRWATQAKFASLAVAGPALCLGGLKGRRAHA</sequence>
<evidence type="ECO:0008006" key="4">
    <source>
        <dbReference type="Google" id="ProtNLM"/>
    </source>
</evidence>